<evidence type="ECO:0000259" key="1">
    <source>
        <dbReference type="Pfam" id="PF09995"/>
    </source>
</evidence>
<feature type="domain" description="ER-bound oxygenase mpaB/mpaB'/Rubber oxygenase catalytic" evidence="1">
    <location>
        <begin position="150"/>
        <end position="283"/>
    </location>
</feature>
<sequence>MLALLYVASAVAFIAVAAILLVRRVHAVRKVRYQQYDTMMVKYGYLVDDMSKMTYQEAEEISKYSSFLEMPWTVTVALSFALFKTYAIPTISSVLCKSGQLSTEGSAGRRAEDTGIFINEFSGGGESHSVAGVDTERGSIALARMNWLHSRYGNLIGRDDKLFTLALFVFEPFYFAEMMDYRPLNELEKEARYVHWREIGARMGIDDIPATRAGLLEWTTAYGKKSMVYDPRNAQVGNATFSVLLKDMPRFMWPLGKRMSLVLLDDHMLEAFGWKKPPAWMYWLVPRLLRIKGLVCGNLLFPRTTPPPHVKTSVRCAFAGPESEKGEKSEKEAPDAGQPQIVRDGYIFEPFYVKPDGARMGALGLGKPGLPKYNPDGYTNSRLGPERLYHQGVDVTLKNAAAMRERAQGGKCPYFVAKEAVATS</sequence>
<dbReference type="AlphaFoldDB" id="A0AAD3TT76"/>
<protein>
    <recommendedName>
        <fullName evidence="1">ER-bound oxygenase mpaB/mpaB'/Rubber oxygenase catalytic domain-containing protein</fullName>
    </recommendedName>
</protein>
<dbReference type="GO" id="GO:0016491">
    <property type="term" value="F:oxidoreductase activity"/>
    <property type="evidence" value="ECO:0007669"/>
    <property type="project" value="InterPro"/>
</dbReference>
<evidence type="ECO:0000313" key="3">
    <source>
        <dbReference type="Proteomes" id="UP001222932"/>
    </source>
</evidence>
<organism evidence="2 3">
    <name type="scientific">Cutaneotrichosporon spelunceum</name>
    <dbReference type="NCBI Taxonomy" id="1672016"/>
    <lineage>
        <taxon>Eukaryota</taxon>
        <taxon>Fungi</taxon>
        <taxon>Dikarya</taxon>
        <taxon>Basidiomycota</taxon>
        <taxon>Agaricomycotina</taxon>
        <taxon>Tremellomycetes</taxon>
        <taxon>Trichosporonales</taxon>
        <taxon>Trichosporonaceae</taxon>
        <taxon>Cutaneotrichosporon</taxon>
    </lineage>
</organism>
<dbReference type="Pfam" id="PF09995">
    <property type="entry name" value="MPAB_Lcp_cat"/>
    <property type="match status" value="1"/>
</dbReference>
<accession>A0AAD3TT76</accession>
<dbReference type="PANTHER" id="PTHR36124">
    <property type="match status" value="1"/>
</dbReference>
<dbReference type="InterPro" id="IPR018713">
    <property type="entry name" value="MPAB/Lcp_cat_dom"/>
</dbReference>
<dbReference type="InterPro" id="IPR046366">
    <property type="entry name" value="MPAB"/>
</dbReference>
<dbReference type="Proteomes" id="UP001222932">
    <property type="component" value="Unassembled WGS sequence"/>
</dbReference>
<dbReference type="PANTHER" id="PTHR36124:SF1">
    <property type="entry name" value="ER-BOUND OXYGENASE MPAB_MPAB'_RUBBER OXYGENASE CATALYTIC DOMAIN-CONTAINING PROTEIN"/>
    <property type="match status" value="1"/>
</dbReference>
<evidence type="ECO:0000313" key="2">
    <source>
        <dbReference type="EMBL" id="GMK56067.1"/>
    </source>
</evidence>
<name>A0AAD3TT76_9TREE</name>
<proteinExistence type="predicted"/>
<reference evidence="2" key="1">
    <citation type="journal article" date="2023" name="BMC Genomics">
        <title>Chromosome-level genome assemblies of Cutaneotrichosporon spp. (Trichosporonales, Basidiomycota) reveal imbalanced evolution between nucleotide sequences and chromosome synteny.</title>
        <authorList>
            <person name="Kobayashi Y."/>
            <person name="Kayamori A."/>
            <person name="Aoki K."/>
            <person name="Shiwa Y."/>
            <person name="Matsutani M."/>
            <person name="Fujita N."/>
            <person name="Sugita T."/>
            <person name="Iwasaki W."/>
            <person name="Tanaka N."/>
            <person name="Takashima M."/>
        </authorList>
    </citation>
    <scope>NUCLEOTIDE SEQUENCE</scope>
    <source>
        <strain evidence="2">HIS016</strain>
    </source>
</reference>
<dbReference type="EMBL" id="BTCM01000002">
    <property type="protein sequence ID" value="GMK56067.1"/>
    <property type="molecule type" value="Genomic_DNA"/>
</dbReference>
<reference evidence="2" key="2">
    <citation type="submission" date="2023-06" db="EMBL/GenBank/DDBJ databases">
        <authorList>
            <person name="Kobayashi Y."/>
            <person name="Kayamori A."/>
            <person name="Aoki K."/>
            <person name="Shiwa Y."/>
            <person name="Fujita N."/>
            <person name="Sugita T."/>
            <person name="Iwasaki W."/>
            <person name="Tanaka N."/>
            <person name="Takashima M."/>
        </authorList>
    </citation>
    <scope>NUCLEOTIDE SEQUENCE</scope>
    <source>
        <strain evidence="2">HIS016</strain>
    </source>
</reference>
<comment type="caution">
    <text evidence="2">The sequence shown here is derived from an EMBL/GenBank/DDBJ whole genome shotgun (WGS) entry which is preliminary data.</text>
</comment>
<gene>
    <name evidence="2" type="ORF">CspeluHIS016_0211230</name>
</gene>
<keyword evidence="3" id="KW-1185">Reference proteome</keyword>